<gene>
    <name evidence="1" type="ORF">QAD02_017109</name>
</gene>
<reference evidence="1" key="1">
    <citation type="submission" date="2023-04" db="EMBL/GenBank/DDBJ databases">
        <title>A chromosome-level genome assembly of the parasitoid wasp Eretmocerus hayati.</title>
        <authorList>
            <person name="Zhong Y."/>
            <person name="Liu S."/>
            <person name="Liu Y."/>
        </authorList>
    </citation>
    <scope>NUCLEOTIDE SEQUENCE</scope>
    <source>
        <strain evidence="1">ZJU_SS_LIU_2023</strain>
    </source>
</reference>
<organism evidence="1 2">
    <name type="scientific">Eretmocerus hayati</name>
    <dbReference type="NCBI Taxonomy" id="131215"/>
    <lineage>
        <taxon>Eukaryota</taxon>
        <taxon>Metazoa</taxon>
        <taxon>Ecdysozoa</taxon>
        <taxon>Arthropoda</taxon>
        <taxon>Hexapoda</taxon>
        <taxon>Insecta</taxon>
        <taxon>Pterygota</taxon>
        <taxon>Neoptera</taxon>
        <taxon>Endopterygota</taxon>
        <taxon>Hymenoptera</taxon>
        <taxon>Apocrita</taxon>
        <taxon>Proctotrupomorpha</taxon>
        <taxon>Chalcidoidea</taxon>
        <taxon>Aphelinidae</taxon>
        <taxon>Aphelininae</taxon>
        <taxon>Eretmocerus</taxon>
    </lineage>
</organism>
<proteinExistence type="predicted"/>
<sequence length="1625" mass="183171">MDDRRVADYFVVAGLPVHDADDKISSETQKNNENEDEEKNDDKLEDWCQEGTHLKDTNMQAPITDLAIIFPALGESCPEGYTLLEFTRTGLKADLNHGSLRTEECYLCFRRGRDKPPLVDIGVIYDGKERLMKDAEIVSKTPTGLVANVNNSTSRIFVTFRRANKKMPCNSLVVTDVCIILSNKGETPPHAFCVIPKNLNKGMLGSDVYLCYKKSMNRANLISFKPAILYKYPTADYDSFGFPNSVAMFCLPMGATIECWPKIASKPKPVFSTFVLTVADAAQKIYGSALTFYEEILPPEDENEDEFIKENSETQENETAEVIEPSEIITSSPLLKRKPFKKFGILKRLNSSQLEKLQFTDPSSQSLNISKSICILSHWPFFDTFEHFLVFLHGLVNRQPQNVPIEKFISFFLCDIPFPSPQRPRIYVQLSSHDRLILTQPEDLALPRSGASFRQLLINLGAENCLLILLLILTEQKILVHSLRPDVLTSVSEAIAMILFPFKWQCPYIPLCPLGLAEVLHAPLPFLIGVDSRFFDLYDPPSDVNCVDLDTNNIAICDDKRHLSSKLLPKKAARMLKNLLERLHAKLITINRDERSMNNVEDKDFSADRDFQQKRKEQALELEIQDAFLRFMALILKGYRSYLLPITKAPTVGATDPTSLFNIQAFLRSRDKNHAKFYSMLIRTQMFIRFIEERSFVSDMDMAGLAFFDECTERVEEENVMLLELDESQHSERTVFIPPPEPGSNQQPVVYTVFKLDPKLMRPQKNFYLKNASFSALGITPGSPMARRTKHEIKVAQRMARKQAALPERWGRCLLNTCYSLWFLHLPSMLQVYSAQSANVLHQAYELLIKMQKLRLDPMEEVCYRVMMQLCGVYEQPVLAVKLLFHMKRIGVQPNALTYGFYNKAVLEAKWPSDMTNSSQLMWNKLRNVIKGAALFKKAGKKSARRRLNTNNEGSHPINDLKGQNMEHAVSRSSLDSTHSQDTEVANSDSPKGSSIPDLPTFGLVEMKKHLPRQNSIVKDTAFLSTSQLEALNRSSSDTRLDRSEESPVKSPVRTPVTENDPLGALTNDDTPIVSPSEENNSNCSTSTLTVLNNAIDDNRPGGPTLFRSNALPRSATFQVDDGGGANLSSHLQRSETMPNSVQQADQERERERLELGSLWAQNKDSVTSSLSSIGSSLKMSFGRYSTGGLAFAKNKDLLTNNQLIESLSLSSYISPSGLTGKKSNEIILGGLNSLKSAATSVAKKFDEIKEAISATSTPVKLKERDYRLTYGISHESLDSLTDGSQQDRNELSARMAGDASVDLASLYELAELLYPKLGQREVDERFAVELLLSSASRCHNCSAILFDEEIMAGWQPEDSNLNTICQFCDKATVPLLTVTILDYRCESSSAGGGGHDPLLAGLLPEPRELSEPISVPYLNPLVLRKELENVLSQEGDSCLTRHSFIAEHPIVYWNLIWYYERINLASHLPELWLGDNCREPLAPGLVSGSVVGVRTLWDNDKLHANHRPPMYIEWRNNVEDRTFMQNVITHVRRNNLAEPIKRVALERSKNRNSEQTPFSIYRDILFLAFIVLGRGNIDQGVFDREYTLSLDKLTESEESLLCTIDTAPSLMTLYCRHYFKQLNV</sequence>
<evidence type="ECO:0000313" key="1">
    <source>
        <dbReference type="EMBL" id="KAJ8681322.1"/>
    </source>
</evidence>
<accession>A0ACC2PDC5</accession>
<protein>
    <submittedName>
        <fullName evidence="1">Uncharacterized protein</fullName>
    </submittedName>
</protein>
<comment type="caution">
    <text evidence="1">The sequence shown here is derived from an EMBL/GenBank/DDBJ whole genome shotgun (WGS) entry which is preliminary data.</text>
</comment>
<evidence type="ECO:0000313" key="2">
    <source>
        <dbReference type="Proteomes" id="UP001239111"/>
    </source>
</evidence>
<keyword evidence="2" id="KW-1185">Reference proteome</keyword>
<dbReference type="EMBL" id="CM056742">
    <property type="protein sequence ID" value="KAJ8681322.1"/>
    <property type="molecule type" value="Genomic_DNA"/>
</dbReference>
<name>A0ACC2PDC5_9HYME</name>
<dbReference type="Proteomes" id="UP001239111">
    <property type="component" value="Chromosome 2"/>
</dbReference>